<dbReference type="AlphaFoldDB" id="A0A9N7V3I5"/>
<reference evidence="2" key="1">
    <citation type="submission" date="2020-03" db="EMBL/GenBank/DDBJ databases">
        <authorList>
            <person name="Weist P."/>
        </authorList>
    </citation>
    <scope>NUCLEOTIDE SEQUENCE</scope>
</reference>
<dbReference type="EMBL" id="CADEAL010002635">
    <property type="protein sequence ID" value="CAB1441401.1"/>
    <property type="molecule type" value="Genomic_DNA"/>
</dbReference>
<evidence type="ECO:0000313" key="2">
    <source>
        <dbReference type="EMBL" id="CAB1441401.1"/>
    </source>
</evidence>
<dbReference type="Proteomes" id="UP001153269">
    <property type="component" value="Unassembled WGS sequence"/>
</dbReference>
<name>A0A9N7V3I5_PLEPL</name>
<proteinExistence type="predicted"/>
<accession>A0A9N7V3I5</accession>
<comment type="caution">
    <text evidence="2">The sequence shown here is derived from an EMBL/GenBank/DDBJ whole genome shotgun (WGS) entry which is preliminary data.</text>
</comment>
<feature type="region of interest" description="Disordered" evidence="1">
    <location>
        <begin position="1"/>
        <end position="39"/>
    </location>
</feature>
<protein>
    <submittedName>
        <fullName evidence="2">Uncharacterized protein</fullName>
    </submittedName>
</protein>
<gene>
    <name evidence="2" type="ORF">PLEPLA_LOCUS29177</name>
</gene>
<sequence>MQMVQTGDRTADLQVGGRPRPRKPSAHLLQRTSPGVRRTSPAAHISWCAHPAYYISCGAHLLRRTSPAAHIPCCVHLLVRTSPAAHISWCAAHISCGAQILLRTQNNSI</sequence>
<organism evidence="2 3">
    <name type="scientific">Pleuronectes platessa</name>
    <name type="common">European plaice</name>
    <dbReference type="NCBI Taxonomy" id="8262"/>
    <lineage>
        <taxon>Eukaryota</taxon>
        <taxon>Metazoa</taxon>
        <taxon>Chordata</taxon>
        <taxon>Craniata</taxon>
        <taxon>Vertebrata</taxon>
        <taxon>Euteleostomi</taxon>
        <taxon>Actinopterygii</taxon>
        <taxon>Neopterygii</taxon>
        <taxon>Teleostei</taxon>
        <taxon>Neoteleostei</taxon>
        <taxon>Acanthomorphata</taxon>
        <taxon>Carangaria</taxon>
        <taxon>Pleuronectiformes</taxon>
        <taxon>Pleuronectoidei</taxon>
        <taxon>Pleuronectidae</taxon>
        <taxon>Pleuronectes</taxon>
    </lineage>
</organism>
<keyword evidence="3" id="KW-1185">Reference proteome</keyword>
<evidence type="ECO:0000313" key="3">
    <source>
        <dbReference type="Proteomes" id="UP001153269"/>
    </source>
</evidence>
<evidence type="ECO:0000256" key="1">
    <source>
        <dbReference type="SAM" id="MobiDB-lite"/>
    </source>
</evidence>